<dbReference type="Proteomes" id="UP000604825">
    <property type="component" value="Unassembled WGS sequence"/>
</dbReference>
<keyword evidence="6" id="KW-1185">Reference proteome</keyword>
<dbReference type="PROSITE" id="PS50110">
    <property type="entry name" value="RESPONSE_REGULATORY"/>
    <property type="match status" value="1"/>
</dbReference>
<dbReference type="InterPro" id="IPR001789">
    <property type="entry name" value="Sig_transdc_resp-reg_receiver"/>
</dbReference>
<reference evidence="5" key="1">
    <citation type="submission" date="2020-10" db="EMBL/GenBank/DDBJ databases">
        <authorList>
            <person name="Han B."/>
            <person name="Lu T."/>
            <person name="Zhao Q."/>
            <person name="Huang X."/>
            <person name="Zhao Y."/>
        </authorList>
    </citation>
    <scope>NUCLEOTIDE SEQUENCE</scope>
</reference>
<protein>
    <recommendedName>
        <fullName evidence="4">Response regulatory domain-containing protein</fullName>
    </recommendedName>
</protein>
<comment type="caution">
    <text evidence="5">The sequence shown here is derived from an EMBL/GenBank/DDBJ whole genome shotgun (WGS) entry which is preliminary data.</text>
</comment>
<feature type="domain" description="Response regulatory" evidence="4">
    <location>
        <begin position="33"/>
        <end position="151"/>
    </location>
</feature>
<evidence type="ECO:0000259" key="4">
    <source>
        <dbReference type="PROSITE" id="PS50110"/>
    </source>
</evidence>
<name>A0A811S6Q3_9POAL</name>
<sequence>MAGESTSREAPPSGPAAKTGEEMDADTFPAGLRVLAVEHHRVCCKLLERQLKYCNYNATMVTNGQTALDMLRERKDGNQFDLVISNVAMPKPNMDGFKLLELIGLEMDLPVISKALAQTHFSIFMHDILLIVQTIAIMRICSTTIFGCCPG</sequence>
<accession>A0A811S6Q3</accession>
<dbReference type="PANTHER" id="PTHR43874:SF151">
    <property type="entry name" value="TWO-COMPONENT RESPONSE REGULATOR FAMILY PROTEIN-RELATED"/>
    <property type="match status" value="1"/>
</dbReference>
<organism evidence="5 6">
    <name type="scientific">Miscanthus lutarioriparius</name>
    <dbReference type="NCBI Taxonomy" id="422564"/>
    <lineage>
        <taxon>Eukaryota</taxon>
        <taxon>Viridiplantae</taxon>
        <taxon>Streptophyta</taxon>
        <taxon>Embryophyta</taxon>
        <taxon>Tracheophyta</taxon>
        <taxon>Spermatophyta</taxon>
        <taxon>Magnoliopsida</taxon>
        <taxon>Liliopsida</taxon>
        <taxon>Poales</taxon>
        <taxon>Poaceae</taxon>
        <taxon>PACMAD clade</taxon>
        <taxon>Panicoideae</taxon>
        <taxon>Andropogonodae</taxon>
        <taxon>Andropogoneae</taxon>
        <taxon>Saccharinae</taxon>
        <taxon>Miscanthus</taxon>
    </lineage>
</organism>
<comment type="caution">
    <text evidence="2">Lacks conserved residue(s) required for the propagation of feature annotation.</text>
</comment>
<proteinExistence type="predicted"/>
<evidence type="ECO:0000256" key="2">
    <source>
        <dbReference type="PROSITE-ProRule" id="PRU00169"/>
    </source>
</evidence>
<dbReference type="InterPro" id="IPR011006">
    <property type="entry name" value="CheY-like_superfamily"/>
</dbReference>
<dbReference type="AlphaFoldDB" id="A0A811S6Q3"/>
<feature type="region of interest" description="Disordered" evidence="3">
    <location>
        <begin position="1"/>
        <end position="23"/>
    </location>
</feature>
<dbReference type="PANTHER" id="PTHR43874">
    <property type="entry name" value="TWO-COMPONENT RESPONSE REGULATOR"/>
    <property type="match status" value="1"/>
</dbReference>
<evidence type="ECO:0000313" key="6">
    <source>
        <dbReference type="Proteomes" id="UP000604825"/>
    </source>
</evidence>
<gene>
    <name evidence="5" type="ORF">NCGR_LOCUS60374</name>
</gene>
<dbReference type="GO" id="GO:0000160">
    <property type="term" value="P:phosphorelay signal transduction system"/>
    <property type="evidence" value="ECO:0007669"/>
    <property type="project" value="UniProtKB-KW"/>
</dbReference>
<dbReference type="InterPro" id="IPR045279">
    <property type="entry name" value="ARR-like"/>
</dbReference>
<dbReference type="SUPFAM" id="SSF52172">
    <property type="entry name" value="CheY-like"/>
    <property type="match status" value="1"/>
</dbReference>
<dbReference type="OrthoDB" id="10262808at2759"/>
<evidence type="ECO:0000313" key="5">
    <source>
        <dbReference type="EMBL" id="CAD6336276.1"/>
    </source>
</evidence>
<keyword evidence="1" id="KW-0902">Two-component regulatory system</keyword>
<dbReference type="Gene3D" id="3.40.50.2300">
    <property type="match status" value="1"/>
</dbReference>
<evidence type="ECO:0000256" key="3">
    <source>
        <dbReference type="SAM" id="MobiDB-lite"/>
    </source>
</evidence>
<dbReference type="Pfam" id="PF00072">
    <property type="entry name" value="Response_reg"/>
    <property type="match status" value="1"/>
</dbReference>
<dbReference type="GO" id="GO:0009736">
    <property type="term" value="P:cytokinin-activated signaling pathway"/>
    <property type="evidence" value="ECO:0007669"/>
    <property type="project" value="InterPro"/>
</dbReference>
<dbReference type="EMBL" id="CAJGYO010000018">
    <property type="protein sequence ID" value="CAD6336276.1"/>
    <property type="molecule type" value="Genomic_DNA"/>
</dbReference>
<evidence type="ECO:0000256" key="1">
    <source>
        <dbReference type="ARBA" id="ARBA00023012"/>
    </source>
</evidence>